<evidence type="ECO:0000313" key="2">
    <source>
        <dbReference type="WBParaSite" id="maker-E.canG7_contigs_6061-snap-gene-0.1-mRNA-1"/>
    </source>
</evidence>
<organism evidence="1 2">
    <name type="scientific">Echinococcus canadensis</name>
    <dbReference type="NCBI Taxonomy" id="519352"/>
    <lineage>
        <taxon>Eukaryota</taxon>
        <taxon>Metazoa</taxon>
        <taxon>Spiralia</taxon>
        <taxon>Lophotrochozoa</taxon>
        <taxon>Platyhelminthes</taxon>
        <taxon>Cestoda</taxon>
        <taxon>Eucestoda</taxon>
        <taxon>Cyclophyllidea</taxon>
        <taxon>Taeniidae</taxon>
        <taxon>Echinococcus</taxon>
        <taxon>Echinococcus canadensis group</taxon>
    </lineage>
</organism>
<accession>A0A915EV07</accession>
<proteinExistence type="predicted"/>
<dbReference type="WBParaSite" id="maker-E.canG7_contigs_6061-snap-gene-0.1-mRNA-1">
    <property type="protein sequence ID" value="maker-E.canG7_contigs_6061-snap-gene-0.1-mRNA-1"/>
    <property type="gene ID" value="EcG7_10120"/>
</dbReference>
<dbReference type="AlphaFoldDB" id="A0A915EV07"/>
<dbReference type="Proteomes" id="UP000887562">
    <property type="component" value="Unplaced"/>
</dbReference>
<keyword evidence="1" id="KW-1185">Reference proteome</keyword>
<protein>
    <submittedName>
        <fullName evidence="2">Secreted protein</fullName>
    </submittedName>
</protein>
<reference evidence="2" key="1">
    <citation type="submission" date="2022-11" db="UniProtKB">
        <authorList>
            <consortium name="WormBaseParasite"/>
        </authorList>
    </citation>
    <scope>IDENTIFICATION</scope>
</reference>
<name>A0A915EV07_9CEST</name>
<sequence>MDEVGTIADSGRRGGAPVLLRAIVRFLSTSYCCLLCCDRTVGGLAGCGDVGDCARHRFYPPHSFVRSFVSSNPRAVRVSGTHVTGAVEWGARLFIGGGRGCRVACKMRVCRWSVIACH</sequence>
<evidence type="ECO:0000313" key="1">
    <source>
        <dbReference type="Proteomes" id="UP000887562"/>
    </source>
</evidence>